<keyword evidence="2" id="KW-1185">Reference proteome</keyword>
<dbReference type="GeneID" id="94197123"/>
<evidence type="ECO:0000313" key="1">
    <source>
        <dbReference type="EMBL" id="GIX65642.1"/>
    </source>
</evidence>
<evidence type="ECO:0000313" key="2">
    <source>
        <dbReference type="Proteomes" id="UP001497744"/>
    </source>
</evidence>
<dbReference type="RefSeq" id="XP_067717711.1">
    <property type="nucleotide sequence ID" value="XM_067861610.1"/>
</dbReference>
<gene>
    <name evidence="1" type="ORF">BcabD6B2_50770</name>
</gene>
<comment type="caution">
    <text evidence="1">The sequence shown here is derived from an EMBL/GenBank/DDBJ whole genome shotgun (WGS) entry which is preliminary data.</text>
</comment>
<proteinExistence type="predicted"/>
<dbReference type="EMBL" id="BPLF01000005">
    <property type="protein sequence ID" value="GIX65642.1"/>
    <property type="molecule type" value="Genomic_DNA"/>
</dbReference>
<name>A0AAV4M0Q0_BABCB</name>
<reference evidence="1 2" key="1">
    <citation type="submission" date="2021-06" db="EMBL/GenBank/DDBJ databases">
        <title>Genome sequence of Babesia caballi.</title>
        <authorList>
            <person name="Yamagishi J."/>
            <person name="Kidaka T."/>
            <person name="Ochi A."/>
        </authorList>
    </citation>
    <scope>NUCLEOTIDE SEQUENCE [LARGE SCALE GENOMIC DNA]</scope>
    <source>
        <strain evidence="1">USDA-D6B2</strain>
    </source>
</reference>
<protein>
    <submittedName>
        <fullName evidence="1">DUF3267 domain-containing protein</fullName>
    </submittedName>
</protein>
<organism evidence="1 2">
    <name type="scientific">Babesia caballi</name>
    <dbReference type="NCBI Taxonomy" id="5871"/>
    <lineage>
        <taxon>Eukaryota</taxon>
        <taxon>Sar</taxon>
        <taxon>Alveolata</taxon>
        <taxon>Apicomplexa</taxon>
        <taxon>Aconoidasida</taxon>
        <taxon>Piroplasmida</taxon>
        <taxon>Babesiidae</taxon>
        <taxon>Babesia</taxon>
    </lineage>
</organism>
<dbReference type="AlphaFoldDB" id="A0AAV4M0Q0"/>
<accession>A0AAV4M0Q0</accession>
<dbReference type="Proteomes" id="UP001497744">
    <property type="component" value="Unassembled WGS sequence"/>
</dbReference>
<sequence>MGKGACAARINCVDILLKPFLTILVRPFSHVDGISVQLIPNVVNQCLKIGLQVLNLSVEAITGRRNTRIILHLTQHAIKIVLNMGGKLPDLSLTLELTNLFHLIQNRINATIATTNLPKRRLNLRKLLLKPILATPYTVLARLNCTNKMRGIVLQLRMKPP</sequence>